<keyword evidence="6" id="KW-0297">G-protein coupled receptor</keyword>
<evidence type="ECO:0000256" key="5">
    <source>
        <dbReference type="ARBA" id="ARBA00022989"/>
    </source>
</evidence>
<dbReference type="OrthoDB" id="7683403at2759"/>
<keyword evidence="5 10" id="KW-1133">Transmembrane helix</keyword>
<dbReference type="InterPro" id="IPR036272">
    <property type="entry name" value="Methuselah_N_sf"/>
</dbReference>
<feature type="transmembrane region" description="Helical" evidence="10">
    <location>
        <begin position="616"/>
        <end position="640"/>
    </location>
</feature>
<feature type="signal peptide" evidence="11">
    <location>
        <begin position="1"/>
        <end position="25"/>
    </location>
</feature>
<dbReference type="PROSITE" id="PS50261">
    <property type="entry name" value="G_PROTEIN_RECEP_F2_4"/>
    <property type="match status" value="1"/>
</dbReference>
<dbReference type="Pfam" id="PF06652">
    <property type="entry name" value="Methuselah_N"/>
    <property type="match status" value="1"/>
</dbReference>
<keyword evidence="8" id="KW-0675">Receptor</keyword>
<evidence type="ECO:0000256" key="9">
    <source>
        <dbReference type="ARBA" id="ARBA00023224"/>
    </source>
</evidence>
<dbReference type="InterPro" id="IPR017981">
    <property type="entry name" value="GPCR_2-like_7TM"/>
</dbReference>
<dbReference type="RefSeq" id="XP_011634432.1">
    <property type="nucleotide sequence ID" value="XM_011636130.2"/>
</dbReference>
<dbReference type="Gene3D" id="2.170.180.11">
    <property type="entry name" value="Methuselah ectodomain, domain 2"/>
    <property type="match status" value="1"/>
</dbReference>
<dbReference type="GO" id="GO:0008528">
    <property type="term" value="F:G protein-coupled peptide receptor activity"/>
    <property type="evidence" value="ECO:0007669"/>
    <property type="project" value="TreeGrafter"/>
</dbReference>
<dbReference type="KEGG" id="pbar:105425390"/>
<feature type="transmembrane region" description="Helical" evidence="10">
    <location>
        <begin position="395"/>
        <end position="417"/>
    </location>
</feature>
<name>A0A6I9W3D6_9HYME</name>
<keyword evidence="4 11" id="KW-0732">Signal</keyword>
<evidence type="ECO:0000256" key="11">
    <source>
        <dbReference type="SAM" id="SignalP"/>
    </source>
</evidence>
<comment type="subcellular location">
    <subcellularLocation>
        <location evidence="1">Endomembrane system</location>
        <topology evidence="1">Multi-pass membrane protein</topology>
    </subcellularLocation>
</comment>
<gene>
    <name evidence="14" type="primary">LOC105425390</name>
</gene>
<evidence type="ECO:0000313" key="13">
    <source>
        <dbReference type="Proteomes" id="UP000504615"/>
    </source>
</evidence>
<evidence type="ECO:0000256" key="6">
    <source>
        <dbReference type="ARBA" id="ARBA00023040"/>
    </source>
</evidence>
<feature type="transmembrane region" description="Helical" evidence="10">
    <location>
        <begin position="564"/>
        <end position="583"/>
    </location>
</feature>
<evidence type="ECO:0000256" key="1">
    <source>
        <dbReference type="ARBA" id="ARBA00004127"/>
    </source>
</evidence>
<feature type="chain" id="PRO_5026863631" evidence="11">
    <location>
        <begin position="26"/>
        <end position="650"/>
    </location>
</feature>
<accession>A0A6I9W3D6</accession>
<evidence type="ECO:0000256" key="7">
    <source>
        <dbReference type="ARBA" id="ARBA00023136"/>
    </source>
</evidence>
<dbReference type="GeneID" id="105425390"/>
<dbReference type="PANTHER" id="PTHR47154:SF2">
    <property type="entry name" value="G-PROTEIN COUPLED RECEPTOR MTH-RELATED"/>
    <property type="match status" value="1"/>
</dbReference>
<dbReference type="PANTHER" id="PTHR47154">
    <property type="entry name" value="G-PROTEIN COUPLED RECEPTOR MTH-RELATED"/>
    <property type="match status" value="1"/>
</dbReference>
<dbReference type="AlphaFoldDB" id="A0A6I9W3D6"/>
<keyword evidence="9" id="KW-0807">Transducer</keyword>
<feature type="domain" description="G-protein coupled receptors family 2 profile 2" evidence="12">
    <location>
        <begin position="393"/>
        <end position="583"/>
    </location>
</feature>
<dbReference type="CDD" id="cd15039">
    <property type="entry name" value="7tmB3_Methuselah-like"/>
    <property type="match status" value="1"/>
</dbReference>
<dbReference type="GO" id="GO:0007166">
    <property type="term" value="P:cell surface receptor signaling pathway"/>
    <property type="evidence" value="ECO:0007669"/>
    <property type="project" value="InterPro"/>
</dbReference>
<evidence type="ECO:0000259" key="12">
    <source>
        <dbReference type="PROSITE" id="PS50261"/>
    </source>
</evidence>
<keyword evidence="13" id="KW-1185">Reference proteome</keyword>
<dbReference type="Gene3D" id="1.20.1070.10">
    <property type="entry name" value="Rhodopsin 7-helix transmembrane proteins"/>
    <property type="match status" value="1"/>
</dbReference>
<dbReference type="Proteomes" id="UP000504615">
    <property type="component" value="Unplaced"/>
</dbReference>
<protein>
    <submittedName>
        <fullName evidence="14">Probable G-protein coupled receptor Mth-like 3 isoform X1</fullName>
    </submittedName>
</protein>
<dbReference type="SUPFAM" id="SSF63877">
    <property type="entry name" value="Methuselah ectodomain"/>
    <property type="match status" value="1"/>
</dbReference>
<dbReference type="InterPro" id="IPR000832">
    <property type="entry name" value="GPCR_2_secretin-like"/>
</dbReference>
<dbReference type="InterPro" id="IPR023311">
    <property type="entry name" value="Methusela_ecto_dom_2"/>
</dbReference>
<evidence type="ECO:0000256" key="3">
    <source>
        <dbReference type="ARBA" id="ARBA00022692"/>
    </source>
</evidence>
<dbReference type="InterPro" id="IPR010596">
    <property type="entry name" value="Methuselah_N_dom"/>
</dbReference>
<keyword evidence="7 10" id="KW-0472">Membrane</keyword>
<keyword evidence="3 10" id="KW-0812">Transmembrane</keyword>
<organism evidence="13 14">
    <name type="scientific">Pogonomyrmex barbatus</name>
    <name type="common">red harvester ant</name>
    <dbReference type="NCBI Taxonomy" id="144034"/>
    <lineage>
        <taxon>Eukaryota</taxon>
        <taxon>Metazoa</taxon>
        <taxon>Ecdysozoa</taxon>
        <taxon>Arthropoda</taxon>
        <taxon>Hexapoda</taxon>
        <taxon>Insecta</taxon>
        <taxon>Pterygota</taxon>
        <taxon>Neoptera</taxon>
        <taxon>Endopterygota</taxon>
        <taxon>Hymenoptera</taxon>
        <taxon>Apocrita</taxon>
        <taxon>Aculeata</taxon>
        <taxon>Formicoidea</taxon>
        <taxon>Formicidae</taxon>
        <taxon>Myrmicinae</taxon>
        <taxon>Pogonomyrmex</taxon>
    </lineage>
</organism>
<dbReference type="GO" id="GO:0005886">
    <property type="term" value="C:plasma membrane"/>
    <property type="evidence" value="ECO:0007669"/>
    <property type="project" value="TreeGrafter"/>
</dbReference>
<reference evidence="14" key="1">
    <citation type="submission" date="2025-08" db="UniProtKB">
        <authorList>
            <consortium name="RefSeq"/>
        </authorList>
    </citation>
    <scope>IDENTIFICATION</scope>
</reference>
<evidence type="ECO:0000313" key="14">
    <source>
        <dbReference type="RefSeq" id="XP_011634432.1"/>
    </source>
</evidence>
<dbReference type="Pfam" id="PF00002">
    <property type="entry name" value="7tm_2"/>
    <property type="match status" value="1"/>
</dbReference>
<proteinExistence type="inferred from homology"/>
<feature type="transmembrane region" description="Helical" evidence="10">
    <location>
        <begin position="513"/>
        <end position="544"/>
    </location>
</feature>
<comment type="similarity">
    <text evidence="2">Belongs to the G-protein coupled receptor 2 family. Mth subfamily.</text>
</comment>
<evidence type="ECO:0000256" key="2">
    <source>
        <dbReference type="ARBA" id="ARBA00008979"/>
    </source>
</evidence>
<dbReference type="InterPro" id="IPR051384">
    <property type="entry name" value="Mth_GPCR"/>
</dbReference>
<feature type="transmembrane region" description="Helical" evidence="10">
    <location>
        <begin position="470"/>
        <end position="493"/>
    </location>
</feature>
<dbReference type="GO" id="GO:0012505">
    <property type="term" value="C:endomembrane system"/>
    <property type="evidence" value="ECO:0007669"/>
    <property type="project" value="UniProtKB-SubCell"/>
</dbReference>
<evidence type="ECO:0000256" key="8">
    <source>
        <dbReference type="ARBA" id="ARBA00023170"/>
    </source>
</evidence>
<feature type="transmembrane region" description="Helical" evidence="10">
    <location>
        <begin position="429"/>
        <end position="450"/>
    </location>
</feature>
<evidence type="ECO:0000256" key="10">
    <source>
        <dbReference type="SAM" id="Phobius"/>
    </source>
</evidence>
<sequence>MNIFIMSTVRLLLFGLVLSLRRVSSESHLAKCCPPGEVLARNSTVECVLVPSNATELYVYYLNITTIFQGIPQCDESQNLVITSLDNLTSNKFLEVPACFDILHEQTIGKSTVVVVHCRSIKDPQLKTSNASFPQLIYFRKCCPYDTIYDSRTKTCVSQLNASEDLTFLINEIDPVPIMITTKGPPTCKGPIVDYKIDKNDVILWDNTNMIIKVMVPALNNTIIKEKLLLTEDIACLEMMPYSISNRTLAVRVCRDLGFCDQNACIRKCCPENELLYDWKCNKTVISDEWIDFYQAFTNVVNQTKLSTFDTTKDYGVLIGNPCKNGKDIGSVFSVFSEEEWSLTSKGYTFLGNDVTGQNIYDQDNYCMDFHYNMTFDNFVVFTCYSSNYLIKSHYVSVTLQIIRYIFLLMTLLIYACLPSLKNLHGKTLICHISSLLLAFSCALIDNLSLNYMSIQSINLQIKIMLKVTGFTLLFASLSAFTWQNVMCFDIWWTFGALRGNTVAKAHERRKRFLLYCLYAWGVPLLLTILSIIADFTNILPYYLFPEIGIYSWFSLDKESLTGIIFYVIPVMILLISNVRFFILTSRYCNKVKAKIKKMTVDPADLRRFYSNKEKFLMNIKLFIVMGVCWNSEMVTFFLLKNLKKNTGSI</sequence>
<evidence type="ECO:0000256" key="4">
    <source>
        <dbReference type="ARBA" id="ARBA00022729"/>
    </source>
</evidence>